<organism evidence="1 2">
    <name type="scientific">Paeniroseomonas aquatica</name>
    <dbReference type="NCBI Taxonomy" id="373043"/>
    <lineage>
        <taxon>Bacteria</taxon>
        <taxon>Pseudomonadati</taxon>
        <taxon>Pseudomonadota</taxon>
        <taxon>Alphaproteobacteria</taxon>
        <taxon>Acetobacterales</taxon>
        <taxon>Acetobacteraceae</taxon>
        <taxon>Paeniroseomonas</taxon>
    </lineage>
</organism>
<name>A0ABT8A907_9PROT</name>
<dbReference type="RefSeq" id="WP_290317898.1">
    <property type="nucleotide sequence ID" value="NZ_JAUFPN010000154.1"/>
</dbReference>
<dbReference type="EMBL" id="JAUFPN010000154">
    <property type="protein sequence ID" value="MDN3566009.1"/>
    <property type="molecule type" value="Genomic_DNA"/>
</dbReference>
<evidence type="ECO:0000313" key="1">
    <source>
        <dbReference type="EMBL" id="MDN3566009.1"/>
    </source>
</evidence>
<evidence type="ECO:0000313" key="2">
    <source>
        <dbReference type="Proteomes" id="UP001529369"/>
    </source>
</evidence>
<reference evidence="2" key="1">
    <citation type="journal article" date="2019" name="Int. J. Syst. Evol. Microbiol.">
        <title>The Global Catalogue of Microorganisms (GCM) 10K type strain sequencing project: providing services to taxonomists for standard genome sequencing and annotation.</title>
        <authorList>
            <consortium name="The Broad Institute Genomics Platform"/>
            <consortium name="The Broad Institute Genome Sequencing Center for Infectious Disease"/>
            <person name="Wu L."/>
            <person name="Ma J."/>
        </authorList>
    </citation>
    <scope>NUCLEOTIDE SEQUENCE [LARGE SCALE GENOMIC DNA]</scope>
    <source>
        <strain evidence="2">CECT 7131</strain>
    </source>
</reference>
<gene>
    <name evidence="1" type="ORF">QWZ14_16690</name>
</gene>
<comment type="caution">
    <text evidence="1">The sequence shown here is derived from an EMBL/GenBank/DDBJ whole genome shotgun (WGS) entry which is preliminary data.</text>
</comment>
<dbReference type="Proteomes" id="UP001529369">
    <property type="component" value="Unassembled WGS sequence"/>
</dbReference>
<keyword evidence="2" id="KW-1185">Reference proteome</keyword>
<protein>
    <submittedName>
        <fullName evidence="1">Uncharacterized protein</fullName>
    </submittedName>
</protein>
<accession>A0ABT8A907</accession>
<sequence length="166" mass="18571">MLARYRAVYAIQTMGVPDGPPLDVEIASQSDPQATAHLVSDPLEYLVEHFAHDIIRGQILSVFTPVRHEKTTSQSQNIHELARQKAAATLKENSRGFAYLVIDGSYLIDSHDLKITEHDQFGLIWKDGLPPLIRAKFTNFVERVLGAIQLHSAFDNPPRVIKVCTT</sequence>
<proteinExistence type="predicted"/>
<feature type="non-terminal residue" evidence="1">
    <location>
        <position position="166"/>
    </location>
</feature>